<comment type="caution">
    <text evidence="1">The sequence shown here is derived from an EMBL/GenBank/DDBJ whole genome shotgun (WGS) entry which is preliminary data.</text>
</comment>
<name>A0AAV5HQG3_9ROSI</name>
<dbReference type="AlphaFoldDB" id="A0AAV5HQG3"/>
<keyword evidence="2" id="KW-1185">Reference proteome</keyword>
<sequence length="33" mass="3775">MGDFWAFFACRRPLPPCSSGFSWKILVPDRSIS</sequence>
<gene>
    <name evidence="1" type="ORF">SLEP1_g3657</name>
</gene>
<dbReference type="EMBL" id="BPVZ01000003">
    <property type="protein sequence ID" value="GKU89531.1"/>
    <property type="molecule type" value="Genomic_DNA"/>
</dbReference>
<dbReference type="Proteomes" id="UP001054252">
    <property type="component" value="Unassembled WGS sequence"/>
</dbReference>
<organism evidence="1 2">
    <name type="scientific">Rubroshorea leprosula</name>
    <dbReference type="NCBI Taxonomy" id="152421"/>
    <lineage>
        <taxon>Eukaryota</taxon>
        <taxon>Viridiplantae</taxon>
        <taxon>Streptophyta</taxon>
        <taxon>Embryophyta</taxon>
        <taxon>Tracheophyta</taxon>
        <taxon>Spermatophyta</taxon>
        <taxon>Magnoliopsida</taxon>
        <taxon>eudicotyledons</taxon>
        <taxon>Gunneridae</taxon>
        <taxon>Pentapetalae</taxon>
        <taxon>rosids</taxon>
        <taxon>malvids</taxon>
        <taxon>Malvales</taxon>
        <taxon>Dipterocarpaceae</taxon>
        <taxon>Rubroshorea</taxon>
    </lineage>
</organism>
<evidence type="ECO:0000313" key="2">
    <source>
        <dbReference type="Proteomes" id="UP001054252"/>
    </source>
</evidence>
<accession>A0AAV5HQG3</accession>
<evidence type="ECO:0000313" key="1">
    <source>
        <dbReference type="EMBL" id="GKU89531.1"/>
    </source>
</evidence>
<reference evidence="1 2" key="1">
    <citation type="journal article" date="2021" name="Commun. Biol.">
        <title>The genome of Shorea leprosula (Dipterocarpaceae) highlights the ecological relevance of drought in aseasonal tropical rainforests.</title>
        <authorList>
            <person name="Ng K.K.S."/>
            <person name="Kobayashi M.J."/>
            <person name="Fawcett J.A."/>
            <person name="Hatakeyama M."/>
            <person name="Paape T."/>
            <person name="Ng C.H."/>
            <person name="Ang C.C."/>
            <person name="Tnah L.H."/>
            <person name="Lee C.T."/>
            <person name="Nishiyama T."/>
            <person name="Sese J."/>
            <person name="O'Brien M.J."/>
            <person name="Copetti D."/>
            <person name="Mohd Noor M.I."/>
            <person name="Ong R.C."/>
            <person name="Putra M."/>
            <person name="Sireger I.Z."/>
            <person name="Indrioko S."/>
            <person name="Kosugi Y."/>
            <person name="Izuno A."/>
            <person name="Isagi Y."/>
            <person name="Lee S.L."/>
            <person name="Shimizu K.K."/>
        </authorList>
    </citation>
    <scope>NUCLEOTIDE SEQUENCE [LARGE SCALE GENOMIC DNA]</scope>
    <source>
        <strain evidence="1">214</strain>
    </source>
</reference>
<proteinExistence type="predicted"/>
<protein>
    <submittedName>
        <fullName evidence="1">Uncharacterized protein</fullName>
    </submittedName>
</protein>